<evidence type="ECO:0000313" key="8">
    <source>
        <dbReference type="Proteomes" id="UP000323300"/>
    </source>
</evidence>
<keyword evidence="3 6" id="KW-0812">Transmembrane</keyword>
<dbReference type="PANTHER" id="PTHR30250:SF11">
    <property type="entry name" value="O-ANTIGEN TRANSPORTER-RELATED"/>
    <property type="match status" value="1"/>
</dbReference>
<dbReference type="AlphaFoldDB" id="A0A1I4EQ41"/>
<accession>A0A1I4EQ41</accession>
<feature type="transmembrane region" description="Helical" evidence="6">
    <location>
        <begin position="259"/>
        <end position="286"/>
    </location>
</feature>
<feature type="transmembrane region" description="Helical" evidence="6">
    <location>
        <begin position="132"/>
        <end position="153"/>
    </location>
</feature>
<evidence type="ECO:0000256" key="5">
    <source>
        <dbReference type="ARBA" id="ARBA00023136"/>
    </source>
</evidence>
<dbReference type="PANTHER" id="PTHR30250">
    <property type="entry name" value="PST FAMILY PREDICTED COLANIC ACID TRANSPORTER"/>
    <property type="match status" value="1"/>
</dbReference>
<sequence length="521" mass="55193">MLTTFAQHTVLNAVSGSCLMLASLFSGIVIARLLGTEGTGTVVLSLWIASVITPLIGGGMSASVARALPELRGRGEERQAQAFSGWHSRRLLTNLLLAFAGFAAVISIQTGMAARIGAFLNPQGSEAQSKALLFLLPALIAAQVMALFGNNYLRGLQDFSRLARLSAWSLLIQVIFVGIGAAYHGVPGAIAGYLIAQLPLASTVWTLLPRVGEVEPAVLQRSLRYARFAWAANIANTFVWSRLEIFFLDRYWGHAEIAFFSIALALSSLASQGPLLLTGAFLPLFAKQRGRGDEAAMKAIYVTGTRLTGMLAIPACLGMAAIAPAIVPLFYGVEFTAAVPATAVIVAAASISATTVIGTHLVNASERSDIIFYTAIFGAILAVVGGLLLVPEFGLMGAAVSRAIIQIVMVGVGMWFVTLRLEFPFPARSILWIYLCSGCSSVVAWGIVATLEAPLSILVAIVAASFVYLGCLRLCRAADPDDLQILSEIVGSFPKPLSLFGGPVLWLLGHPTKPTERQHVP</sequence>
<evidence type="ECO:0000256" key="3">
    <source>
        <dbReference type="ARBA" id="ARBA00022692"/>
    </source>
</evidence>
<dbReference type="EMBL" id="FOSL01000028">
    <property type="protein sequence ID" value="SFL06637.1"/>
    <property type="molecule type" value="Genomic_DNA"/>
</dbReference>
<dbReference type="InterPro" id="IPR050833">
    <property type="entry name" value="Poly_Biosynth_Transport"/>
</dbReference>
<evidence type="ECO:0000313" key="7">
    <source>
        <dbReference type="EMBL" id="SFL06637.1"/>
    </source>
</evidence>
<feature type="transmembrane region" description="Helical" evidence="6">
    <location>
        <begin position="91"/>
        <end position="112"/>
    </location>
</feature>
<dbReference type="Pfam" id="PF13440">
    <property type="entry name" value="Polysacc_synt_3"/>
    <property type="match status" value="1"/>
</dbReference>
<name>A0A1I4EQ41_9HYPH</name>
<dbReference type="OrthoDB" id="4688147at2"/>
<comment type="subcellular location">
    <subcellularLocation>
        <location evidence="1">Cell membrane</location>
        <topology evidence="1">Multi-pass membrane protein</topology>
    </subcellularLocation>
</comment>
<proteinExistence type="predicted"/>
<evidence type="ECO:0000256" key="6">
    <source>
        <dbReference type="SAM" id="Phobius"/>
    </source>
</evidence>
<evidence type="ECO:0000256" key="2">
    <source>
        <dbReference type="ARBA" id="ARBA00022475"/>
    </source>
</evidence>
<keyword evidence="5 6" id="KW-0472">Membrane</keyword>
<gene>
    <name evidence="7" type="ORF">SAMN04488498_1289</name>
</gene>
<feature type="transmembrane region" description="Helical" evidence="6">
    <location>
        <begin position="429"/>
        <end position="449"/>
    </location>
</feature>
<feature type="transmembrane region" description="Helical" evidence="6">
    <location>
        <begin position="396"/>
        <end position="417"/>
    </location>
</feature>
<dbReference type="RefSeq" id="WP_149763364.1">
    <property type="nucleotide sequence ID" value="NZ_BSPE01000024.1"/>
</dbReference>
<feature type="transmembrane region" description="Helical" evidence="6">
    <location>
        <begin position="46"/>
        <end position="68"/>
    </location>
</feature>
<keyword evidence="2" id="KW-1003">Cell membrane</keyword>
<evidence type="ECO:0000256" key="4">
    <source>
        <dbReference type="ARBA" id="ARBA00022989"/>
    </source>
</evidence>
<dbReference type="Proteomes" id="UP000323300">
    <property type="component" value="Unassembled WGS sequence"/>
</dbReference>
<reference evidence="7 8" key="1">
    <citation type="submission" date="2016-10" db="EMBL/GenBank/DDBJ databases">
        <authorList>
            <person name="Varghese N."/>
            <person name="Submissions S."/>
        </authorList>
    </citation>
    <scope>NUCLEOTIDE SEQUENCE [LARGE SCALE GENOMIC DNA]</scope>
    <source>
        <strain evidence="7 8">DSM 21822</strain>
    </source>
</reference>
<protein>
    <submittedName>
        <fullName evidence="7">Membrane protein involved in the export of O-antigen and teichoic acid</fullName>
    </submittedName>
</protein>
<evidence type="ECO:0000256" key="1">
    <source>
        <dbReference type="ARBA" id="ARBA00004651"/>
    </source>
</evidence>
<keyword evidence="4 6" id="KW-1133">Transmembrane helix</keyword>
<feature type="transmembrane region" description="Helical" evidence="6">
    <location>
        <begin position="307"/>
        <end position="331"/>
    </location>
</feature>
<organism evidence="7 8">
    <name type="scientific">Neomesorhizobium albiziae</name>
    <dbReference type="NCBI Taxonomy" id="335020"/>
    <lineage>
        <taxon>Bacteria</taxon>
        <taxon>Pseudomonadati</taxon>
        <taxon>Pseudomonadota</taxon>
        <taxon>Alphaproteobacteria</taxon>
        <taxon>Hyphomicrobiales</taxon>
        <taxon>Phyllobacteriaceae</taxon>
        <taxon>Neomesorhizobium</taxon>
    </lineage>
</organism>
<feature type="transmembrane region" description="Helical" evidence="6">
    <location>
        <begin position="12"/>
        <end position="34"/>
    </location>
</feature>
<dbReference type="GO" id="GO:0005886">
    <property type="term" value="C:plasma membrane"/>
    <property type="evidence" value="ECO:0007669"/>
    <property type="project" value="UniProtKB-SubCell"/>
</dbReference>
<feature type="transmembrane region" description="Helical" evidence="6">
    <location>
        <begin position="455"/>
        <end position="475"/>
    </location>
</feature>
<keyword evidence="8" id="KW-1185">Reference proteome</keyword>
<feature type="transmembrane region" description="Helical" evidence="6">
    <location>
        <begin position="337"/>
        <end position="358"/>
    </location>
</feature>
<feature type="transmembrane region" description="Helical" evidence="6">
    <location>
        <begin position="370"/>
        <end position="390"/>
    </location>
</feature>